<accession>A0A7I7S686</accession>
<evidence type="ECO:0000313" key="1">
    <source>
        <dbReference type="EMBL" id="BBY52203.1"/>
    </source>
</evidence>
<sequence>MPTTTIPLLPCLDVDRTVDFYAALGFTVTHRQERPYLYLALTLADVELHFKQPPPGVDPADELTGGCLVVVDDVVPFHRQFAAGLRARHGRVLATGRPRLARLRLGQSRFCVFDPSGNVVLFVDRNEPDVEYGGSTELTGLAKAHDNVRIFRDFKNDDVLAARALDAALNRHGANGSRIDVARALADRAELAVALGDAATADRVRRELSDMHLSDGERAQIVTELTALEQIDEWMAH</sequence>
<evidence type="ECO:0008006" key="3">
    <source>
        <dbReference type="Google" id="ProtNLM"/>
    </source>
</evidence>
<keyword evidence="2" id="KW-1185">Reference proteome</keyword>
<dbReference type="Proteomes" id="UP000467428">
    <property type="component" value="Chromosome"/>
</dbReference>
<name>A0A7I7S686_9MYCO</name>
<dbReference type="KEGG" id="marz:MARA_56710"/>
<dbReference type="SUPFAM" id="SSF54593">
    <property type="entry name" value="Glyoxalase/Bleomycin resistance protein/Dihydroxybiphenyl dioxygenase"/>
    <property type="match status" value="1"/>
</dbReference>
<evidence type="ECO:0000313" key="2">
    <source>
        <dbReference type="Proteomes" id="UP000467428"/>
    </source>
</evidence>
<geneLocation type="plasmid" evidence="2">
    <name>pjcm18538 dna</name>
</geneLocation>
<protein>
    <recommendedName>
        <fullName evidence="3">Glyoxalase</fullName>
    </recommendedName>
</protein>
<dbReference type="RefSeq" id="WP_163924069.1">
    <property type="nucleotide sequence ID" value="NZ_AP022593.1"/>
</dbReference>
<proteinExistence type="predicted"/>
<dbReference type="AlphaFoldDB" id="A0A7I7S686"/>
<dbReference type="EMBL" id="AP022593">
    <property type="protein sequence ID" value="BBY52203.1"/>
    <property type="molecule type" value="Genomic_DNA"/>
</dbReference>
<organism evidence="1 2">
    <name type="scientific">Mycolicibacterium arabiense</name>
    <dbReference type="NCBI Taxonomy" id="1286181"/>
    <lineage>
        <taxon>Bacteria</taxon>
        <taxon>Bacillati</taxon>
        <taxon>Actinomycetota</taxon>
        <taxon>Actinomycetes</taxon>
        <taxon>Mycobacteriales</taxon>
        <taxon>Mycobacteriaceae</taxon>
        <taxon>Mycolicibacterium</taxon>
    </lineage>
</organism>
<dbReference type="InterPro" id="IPR029068">
    <property type="entry name" value="Glyas_Bleomycin-R_OHBP_Dase"/>
</dbReference>
<reference evidence="1 2" key="1">
    <citation type="journal article" date="2019" name="Emerg. Microbes Infect.">
        <title>Comprehensive subspecies identification of 175 nontuberculous mycobacteria species based on 7547 genomic profiles.</title>
        <authorList>
            <person name="Matsumoto Y."/>
            <person name="Kinjo T."/>
            <person name="Motooka D."/>
            <person name="Nabeya D."/>
            <person name="Jung N."/>
            <person name="Uechi K."/>
            <person name="Horii T."/>
            <person name="Iida T."/>
            <person name="Fujita J."/>
            <person name="Nakamura S."/>
        </authorList>
    </citation>
    <scope>NUCLEOTIDE SEQUENCE [LARGE SCALE GENOMIC DNA]</scope>
    <source>
        <strain evidence="1 2">JCM 18538</strain>
    </source>
</reference>
<gene>
    <name evidence="1" type="ORF">MARA_56710</name>
</gene>
<dbReference type="Gene3D" id="3.10.180.10">
    <property type="entry name" value="2,3-Dihydroxybiphenyl 1,2-Dioxygenase, domain 1"/>
    <property type="match status" value="1"/>
</dbReference>